<proteinExistence type="predicted"/>
<feature type="region of interest" description="Disordered" evidence="1">
    <location>
        <begin position="14"/>
        <end position="34"/>
    </location>
</feature>
<feature type="non-terminal residue" evidence="3">
    <location>
        <position position="158"/>
    </location>
</feature>
<dbReference type="EMBL" id="JBHSNW010000068">
    <property type="protein sequence ID" value="MFC5822202.1"/>
    <property type="molecule type" value="Genomic_DNA"/>
</dbReference>
<keyword evidence="2" id="KW-0732">Signal</keyword>
<gene>
    <name evidence="3" type="ORF">ACFPUY_44595</name>
</gene>
<dbReference type="Proteomes" id="UP001596096">
    <property type="component" value="Unassembled WGS sequence"/>
</dbReference>
<feature type="signal peptide" evidence="2">
    <location>
        <begin position="1"/>
        <end position="19"/>
    </location>
</feature>
<name>A0ABW1CAF1_9ACTN</name>
<evidence type="ECO:0000313" key="3">
    <source>
        <dbReference type="EMBL" id="MFC5822202.1"/>
    </source>
</evidence>
<evidence type="ECO:0000256" key="2">
    <source>
        <dbReference type="SAM" id="SignalP"/>
    </source>
</evidence>
<evidence type="ECO:0000313" key="4">
    <source>
        <dbReference type="Proteomes" id="UP001596096"/>
    </source>
</evidence>
<reference evidence="4" key="1">
    <citation type="journal article" date="2019" name="Int. J. Syst. Evol. Microbiol.">
        <title>The Global Catalogue of Microorganisms (GCM) 10K type strain sequencing project: providing services to taxonomists for standard genome sequencing and annotation.</title>
        <authorList>
            <consortium name="The Broad Institute Genomics Platform"/>
            <consortium name="The Broad Institute Genome Sequencing Center for Infectious Disease"/>
            <person name="Wu L."/>
            <person name="Ma J."/>
        </authorList>
    </citation>
    <scope>NUCLEOTIDE SEQUENCE [LARGE SCALE GENOMIC DNA]</scope>
    <source>
        <strain evidence="4">CGMCC 4.7106</strain>
    </source>
</reference>
<feature type="chain" id="PRO_5045771350" evidence="2">
    <location>
        <begin position="20"/>
        <end position="158"/>
    </location>
</feature>
<comment type="caution">
    <text evidence="3">The sequence shown here is derived from an EMBL/GenBank/DDBJ whole genome shotgun (WGS) entry which is preliminary data.</text>
</comment>
<organism evidence="3 4">
    <name type="scientific">Nonomuraea harbinensis</name>
    <dbReference type="NCBI Taxonomy" id="1286938"/>
    <lineage>
        <taxon>Bacteria</taxon>
        <taxon>Bacillati</taxon>
        <taxon>Actinomycetota</taxon>
        <taxon>Actinomycetes</taxon>
        <taxon>Streptosporangiales</taxon>
        <taxon>Streptosporangiaceae</taxon>
        <taxon>Nonomuraea</taxon>
    </lineage>
</organism>
<sequence length="158" mass="16570">MAVLAVLAGLSVGGSEAGAAAVTEPPKEPPADTAVTDDAAVMLARKSGRPVEVLSQRGEHRTVRVLPNGRLEVTEHLRPVRTRHDGQWVGIDTTLRRDGSGIVPAATAVGLRLSGGGQEPLVRMSRAGRELSLSWPGTLPEPVLDEDSAVYQGVLGRD</sequence>
<protein>
    <submittedName>
        <fullName evidence="3">LamG domain-containing protein</fullName>
    </submittedName>
</protein>
<keyword evidence="4" id="KW-1185">Reference proteome</keyword>
<evidence type="ECO:0000256" key="1">
    <source>
        <dbReference type="SAM" id="MobiDB-lite"/>
    </source>
</evidence>
<accession>A0ABW1CAF1</accession>